<evidence type="ECO:0000256" key="1">
    <source>
        <dbReference type="SAM" id="Phobius"/>
    </source>
</evidence>
<gene>
    <name evidence="2" type="ORF">HNP82_002764</name>
</gene>
<accession>A0A7W8HDD4</accession>
<keyword evidence="3" id="KW-1185">Reference proteome</keyword>
<keyword evidence="1" id="KW-0812">Transmembrane</keyword>
<dbReference type="AlphaFoldDB" id="A0A7W8HDD4"/>
<sequence>MHKVLENFIARYFEKKLMPGIRKKYREMEEKYGASGAGDGELGKDYYVNSFGFQTEFMMRYMTIAFGIVCLFLVATAFRIGGDAWNGAGIFGVFFGICLILWGICRIRRGYIVYNTRWISVSRGGHWADETMDRLSGISVTGNLTLTFGIEKNTARKISIPLEGGQYMDFTRFLEKNFSQVIAAIPEKVYARAKRKHGSSWGNQM</sequence>
<organism evidence="2 3">
    <name type="scientific">Catenibacillus scindens</name>
    <dbReference type="NCBI Taxonomy" id="673271"/>
    <lineage>
        <taxon>Bacteria</taxon>
        <taxon>Bacillati</taxon>
        <taxon>Bacillota</taxon>
        <taxon>Clostridia</taxon>
        <taxon>Lachnospirales</taxon>
        <taxon>Lachnospiraceae</taxon>
        <taxon>Catenibacillus</taxon>
    </lineage>
</organism>
<evidence type="ECO:0000313" key="2">
    <source>
        <dbReference type="EMBL" id="MBB5265617.1"/>
    </source>
</evidence>
<evidence type="ECO:0000313" key="3">
    <source>
        <dbReference type="Proteomes" id="UP000543642"/>
    </source>
</evidence>
<dbReference type="Proteomes" id="UP000543642">
    <property type="component" value="Unassembled WGS sequence"/>
</dbReference>
<feature type="transmembrane region" description="Helical" evidence="1">
    <location>
        <begin position="61"/>
        <end position="78"/>
    </location>
</feature>
<keyword evidence="1" id="KW-1133">Transmembrane helix</keyword>
<keyword evidence="1" id="KW-0472">Membrane</keyword>
<dbReference type="RefSeq" id="WP_183775613.1">
    <property type="nucleotide sequence ID" value="NZ_JACHFW010000013.1"/>
</dbReference>
<reference evidence="2 3" key="1">
    <citation type="submission" date="2020-08" db="EMBL/GenBank/DDBJ databases">
        <title>Genomic Encyclopedia of Type Strains, Phase IV (KMG-IV): sequencing the most valuable type-strain genomes for metagenomic binning, comparative biology and taxonomic classification.</title>
        <authorList>
            <person name="Goeker M."/>
        </authorList>
    </citation>
    <scope>NUCLEOTIDE SEQUENCE [LARGE SCALE GENOMIC DNA]</scope>
    <source>
        <strain evidence="2 3">DSM 106146</strain>
    </source>
</reference>
<proteinExistence type="predicted"/>
<comment type="caution">
    <text evidence="2">The sequence shown here is derived from an EMBL/GenBank/DDBJ whole genome shotgun (WGS) entry which is preliminary data.</text>
</comment>
<protein>
    <submittedName>
        <fullName evidence="2">Uncharacterized protein</fullName>
    </submittedName>
</protein>
<dbReference type="EMBL" id="JACHFW010000013">
    <property type="protein sequence ID" value="MBB5265617.1"/>
    <property type="molecule type" value="Genomic_DNA"/>
</dbReference>
<name>A0A7W8HDD4_9FIRM</name>
<feature type="transmembrane region" description="Helical" evidence="1">
    <location>
        <begin position="84"/>
        <end position="105"/>
    </location>
</feature>